<dbReference type="RefSeq" id="WP_133244093.1">
    <property type="nucleotide sequence ID" value="NZ_CBCSGQ010000056.1"/>
</dbReference>
<name>A0ABS0UNS7_9PSED</name>
<evidence type="ECO:0000313" key="2">
    <source>
        <dbReference type="Proteomes" id="UP000648914"/>
    </source>
</evidence>
<organism evidence="1 2">
    <name type="scientific">Pseudomonas synxantha</name>
    <dbReference type="NCBI Taxonomy" id="47883"/>
    <lineage>
        <taxon>Bacteria</taxon>
        <taxon>Pseudomonadati</taxon>
        <taxon>Pseudomonadota</taxon>
        <taxon>Gammaproteobacteria</taxon>
        <taxon>Pseudomonadales</taxon>
        <taxon>Pseudomonadaceae</taxon>
        <taxon>Pseudomonas</taxon>
    </lineage>
</organism>
<protein>
    <submittedName>
        <fullName evidence="1">Uncharacterized protein</fullName>
    </submittedName>
</protein>
<proteinExistence type="predicted"/>
<gene>
    <name evidence="1" type="ORF">YA0852_24535</name>
</gene>
<keyword evidence="2" id="KW-1185">Reference proteome</keyword>
<dbReference type="EMBL" id="JAEILG010000070">
    <property type="protein sequence ID" value="MBI6567253.1"/>
    <property type="molecule type" value="Genomic_DNA"/>
</dbReference>
<dbReference type="Proteomes" id="UP000648914">
    <property type="component" value="Unassembled WGS sequence"/>
</dbReference>
<comment type="caution">
    <text evidence="1">The sequence shown here is derived from an EMBL/GenBank/DDBJ whole genome shotgun (WGS) entry which is preliminary data.</text>
</comment>
<evidence type="ECO:0000313" key="1">
    <source>
        <dbReference type="EMBL" id="MBI6567253.1"/>
    </source>
</evidence>
<reference evidence="1 2" key="1">
    <citation type="submission" date="2020-12" db="EMBL/GenBank/DDBJ databases">
        <title>Comparative genomic insights into the epidemiology and virulence of plant pathogenic Pseudomonads from Turkey.</title>
        <authorList>
            <person name="Dillon M."/>
            <person name="Ruiz-Bedoya T."/>
            <person name="Bendalovic-Torma C."/>
            <person name="Guttman K.M."/>
            <person name="Kwak H."/>
            <person name="Middleton M.A."/>
            <person name="Wang P.W."/>
            <person name="Horuz S."/>
            <person name="Aysan Y."/>
            <person name="Guttman D.S."/>
        </authorList>
    </citation>
    <scope>NUCLEOTIDE SEQUENCE [LARGE SCALE GENOMIC DNA]</scope>
    <source>
        <strain evidence="1 2">S5_IA_2b</strain>
    </source>
</reference>
<accession>A0ABS0UNS7</accession>
<sequence length="105" mass="12039">MNYSQNKTYIRFPTSKAALDALSKVALARHAAHSLLIKLCTLAEKTENGYFVVYTNKPVLMEIMDCSGENIRRCMNILSEQRMIAVEQDKVHVGMMWIEVKFLNL</sequence>